<sequence length="123" mass="13416">MPASTRRLLALFTCALALAACGGAPAAVRERSSKAALTLDDYLIRPQTVSVPRGEVTFTVTNRGRLGHTFRIRGKTKNVLAMQTLEPGESKTETRKLAKGTYTMYCVLANHEELGMYGTLVVR</sequence>
<keyword evidence="4" id="KW-1185">Reference proteome</keyword>
<feature type="chain" id="PRO_5040762664" evidence="1">
    <location>
        <begin position="27"/>
        <end position="123"/>
    </location>
</feature>
<gene>
    <name evidence="3" type="ORF">OM076_03735</name>
</gene>
<name>A0A9X3MPB7_9ACTN</name>
<keyword evidence="1" id="KW-0732">Signal</keyword>
<proteinExistence type="predicted"/>
<comment type="caution">
    <text evidence="3">The sequence shown here is derived from an EMBL/GenBank/DDBJ whole genome shotgun (WGS) entry which is preliminary data.</text>
</comment>
<dbReference type="AlphaFoldDB" id="A0A9X3MPB7"/>
<evidence type="ECO:0000313" key="4">
    <source>
        <dbReference type="Proteomes" id="UP001149140"/>
    </source>
</evidence>
<dbReference type="Pfam" id="PF13473">
    <property type="entry name" value="Cupredoxin_1"/>
    <property type="match status" value="1"/>
</dbReference>
<dbReference type="InterPro" id="IPR008972">
    <property type="entry name" value="Cupredoxin"/>
</dbReference>
<evidence type="ECO:0000313" key="3">
    <source>
        <dbReference type="EMBL" id="MDA0159367.1"/>
    </source>
</evidence>
<protein>
    <submittedName>
        <fullName evidence="3">Cupredoxin domain-containing protein</fullName>
    </submittedName>
</protein>
<dbReference type="SUPFAM" id="SSF49503">
    <property type="entry name" value="Cupredoxins"/>
    <property type="match status" value="1"/>
</dbReference>
<feature type="domain" description="EfeO-type cupredoxin-like" evidence="2">
    <location>
        <begin position="15"/>
        <end position="122"/>
    </location>
</feature>
<dbReference type="Proteomes" id="UP001149140">
    <property type="component" value="Unassembled WGS sequence"/>
</dbReference>
<evidence type="ECO:0000259" key="2">
    <source>
        <dbReference type="Pfam" id="PF13473"/>
    </source>
</evidence>
<dbReference type="RefSeq" id="WP_270038045.1">
    <property type="nucleotide sequence ID" value="NZ_JAPDOD010000002.1"/>
</dbReference>
<dbReference type="PROSITE" id="PS51257">
    <property type="entry name" value="PROKAR_LIPOPROTEIN"/>
    <property type="match status" value="1"/>
</dbReference>
<dbReference type="EMBL" id="JAPDOD010000002">
    <property type="protein sequence ID" value="MDA0159367.1"/>
    <property type="molecule type" value="Genomic_DNA"/>
</dbReference>
<dbReference type="InterPro" id="IPR028096">
    <property type="entry name" value="EfeO_Cupredoxin"/>
</dbReference>
<accession>A0A9X3MPB7</accession>
<dbReference type="Gene3D" id="2.60.40.420">
    <property type="entry name" value="Cupredoxins - blue copper proteins"/>
    <property type="match status" value="1"/>
</dbReference>
<reference evidence="3" key="1">
    <citation type="submission" date="2022-10" db="EMBL/GenBank/DDBJ databases">
        <title>The WGS of Solirubrobacter ginsenosidimutans DSM 21036.</title>
        <authorList>
            <person name="Jiang Z."/>
        </authorList>
    </citation>
    <scope>NUCLEOTIDE SEQUENCE</scope>
    <source>
        <strain evidence="3">DSM 21036</strain>
    </source>
</reference>
<feature type="signal peptide" evidence="1">
    <location>
        <begin position="1"/>
        <end position="26"/>
    </location>
</feature>
<evidence type="ECO:0000256" key="1">
    <source>
        <dbReference type="SAM" id="SignalP"/>
    </source>
</evidence>
<organism evidence="3 4">
    <name type="scientific">Solirubrobacter ginsenosidimutans</name>
    <dbReference type="NCBI Taxonomy" id="490573"/>
    <lineage>
        <taxon>Bacteria</taxon>
        <taxon>Bacillati</taxon>
        <taxon>Actinomycetota</taxon>
        <taxon>Thermoleophilia</taxon>
        <taxon>Solirubrobacterales</taxon>
        <taxon>Solirubrobacteraceae</taxon>
        <taxon>Solirubrobacter</taxon>
    </lineage>
</organism>